<evidence type="ECO:0000313" key="12">
    <source>
        <dbReference type="EMBL" id="KAK0504187.1"/>
    </source>
</evidence>
<dbReference type="Pfam" id="PF05546">
    <property type="entry name" value="She9_MDM33"/>
    <property type="match status" value="1"/>
</dbReference>
<sequence length="362" mass="40824">MLRAASRASRTIPTRSFSTTPSWKSARPPSPGSIPPRHEPESSEPEAAKQPSDPSSSKAEPPIDLQHVKNRLIEWSDQAAITLRTRADDFTETTKSTFSQLGAQLNKVTGYEEIEVLKRQVVEQEARIKATRQARRDAKLAYDRAVAQRSNSQREVNDMLQRKHTWNDNDVLRFTAVVREDHTIEHEEARAKAAVDDSEAALDREFSELMRAILGRYHEEQVWSDKIRSASTYGQLTVLGLNLLVFILAILFVEPWKRRRLAQTFEKKTEELSRKAKEATEAGLAEIRKELEKQVRILTVLAENTLRLEKEREEVAKREQHAATSVVEPSPPGSSWDQALGSSGIAVGVFAAAAFSWLCFGR</sequence>
<comment type="function">
    <text evidence="9">Required for the maintenance of the structure of the mitochondrial inner membrane. Involved in mitochondrial morphology. Causes growth arrest when highly overexpressed.</text>
</comment>
<evidence type="ECO:0000256" key="7">
    <source>
        <dbReference type="ARBA" id="ARBA00023128"/>
    </source>
</evidence>
<dbReference type="AlphaFoldDB" id="A0AA39QJP5"/>
<dbReference type="GO" id="GO:0007007">
    <property type="term" value="P:inner mitochondrial membrane organization"/>
    <property type="evidence" value="ECO:0007669"/>
    <property type="project" value="TreeGrafter"/>
</dbReference>
<dbReference type="PANTHER" id="PTHR31961">
    <property type="entry name" value="SENSITIVE TO HIGH EXPRESSION PROTEIN 9, MITOCHONDRIAL"/>
    <property type="match status" value="1"/>
</dbReference>
<accession>A0AA39QJP5</accession>
<evidence type="ECO:0000256" key="10">
    <source>
        <dbReference type="RuleBase" id="RU364128"/>
    </source>
</evidence>
<name>A0AA39QJP5_9AGAR</name>
<evidence type="ECO:0000313" key="13">
    <source>
        <dbReference type="Proteomes" id="UP001175228"/>
    </source>
</evidence>
<feature type="transmembrane region" description="Helical" evidence="10">
    <location>
        <begin position="233"/>
        <end position="253"/>
    </location>
</feature>
<keyword evidence="4 10" id="KW-0809">Transit peptide</keyword>
<keyword evidence="6" id="KW-0175">Coiled coil</keyword>
<dbReference type="PANTHER" id="PTHR31961:SF3">
    <property type="entry name" value="SENSITIVE TO HIGH EXPRESSION PROTEIN 9, MITOCHONDRIAL"/>
    <property type="match status" value="1"/>
</dbReference>
<comment type="similarity">
    <text evidence="1 10">Belongs to the SHE9 family.</text>
</comment>
<proteinExistence type="inferred from homology"/>
<dbReference type="Proteomes" id="UP001175228">
    <property type="component" value="Unassembled WGS sequence"/>
</dbReference>
<dbReference type="GO" id="GO:0005743">
    <property type="term" value="C:mitochondrial inner membrane"/>
    <property type="evidence" value="ECO:0007669"/>
    <property type="project" value="UniProtKB-SubCell"/>
</dbReference>
<evidence type="ECO:0000256" key="4">
    <source>
        <dbReference type="ARBA" id="ARBA00022946"/>
    </source>
</evidence>
<keyword evidence="2 10" id="KW-0812">Transmembrane</keyword>
<comment type="caution">
    <text evidence="12">The sequence shown here is derived from an EMBL/GenBank/DDBJ whole genome shotgun (WGS) entry which is preliminary data.</text>
</comment>
<feature type="transmembrane region" description="Helical" evidence="10">
    <location>
        <begin position="339"/>
        <end position="360"/>
    </location>
</feature>
<keyword evidence="13" id="KW-1185">Reference proteome</keyword>
<dbReference type="InterPro" id="IPR008839">
    <property type="entry name" value="MDM33_fungi"/>
</dbReference>
<evidence type="ECO:0000256" key="11">
    <source>
        <dbReference type="SAM" id="MobiDB-lite"/>
    </source>
</evidence>
<comment type="subcellular location">
    <subcellularLocation>
        <location evidence="10">Mitochondrion inner membrane</location>
        <topology evidence="10">Multi-pass membrane protein</topology>
    </subcellularLocation>
</comment>
<evidence type="ECO:0000256" key="6">
    <source>
        <dbReference type="ARBA" id="ARBA00023054"/>
    </source>
</evidence>
<evidence type="ECO:0000256" key="8">
    <source>
        <dbReference type="ARBA" id="ARBA00023136"/>
    </source>
</evidence>
<organism evidence="12 13">
    <name type="scientific">Armillaria luteobubalina</name>
    <dbReference type="NCBI Taxonomy" id="153913"/>
    <lineage>
        <taxon>Eukaryota</taxon>
        <taxon>Fungi</taxon>
        <taxon>Dikarya</taxon>
        <taxon>Basidiomycota</taxon>
        <taxon>Agaricomycotina</taxon>
        <taxon>Agaricomycetes</taxon>
        <taxon>Agaricomycetidae</taxon>
        <taxon>Agaricales</taxon>
        <taxon>Marasmiineae</taxon>
        <taxon>Physalacriaceae</taxon>
        <taxon>Armillaria</taxon>
    </lineage>
</organism>
<feature type="compositionally biased region" description="Polar residues" evidence="11">
    <location>
        <begin position="8"/>
        <end position="23"/>
    </location>
</feature>
<keyword evidence="8 10" id="KW-0472">Membrane</keyword>
<keyword evidence="7 10" id="KW-0496">Mitochondrion</keyword>
<evidence type="ECO:0000256" key="1">
    <source>
        <dbReference type="ARBA" id="ARBA00007472"/>
    </source>
</evidence>
<feature type="region of interest" description="Disordered" evidence="11">
    <location>
        <begin position="1"/>
        <end position="62"/>
    </location>
</feature>
<reference evidence="12" key="1">
    <citation type="submission" date="2023-06" db="EMBL/GenBank/DDBJ databases">
        <authorList>
            <consortium name="Lawrence Berkeley National Laboratory"/>
            <person name="Ahrendt S."/>
            <person name="Sahu N."/>
            <person name="Indic B."/>
            <person name="Wong-Bajracharya J."/>
            <person name="Merenyi Z."/>
            <person name="Ke H.-M."/>
            <person name="Monk M."/>
            <person name="Kocsube S."/>
            <person name="Drula E."/>
            <person name="Lipzen A."/>
            <person name="Balint B."/>
            <person name="Henrissat B."/>
            <person name="Andreopoulos B."/>
            <person name="Martin F.M."/>
            <person name="Harder C.B."/>
            <person name="Rigling D."/>
            <person name="Ford K.L."/>
            <person name="Foster G.D."/>
            <person name="Pangilinan J."/>
            <person name="Papanicolaou A."/>
            <person name="Barry K."/>
            <person name="LaButti K."/>
            <person name="Viragh M."/>
            <person name="Koriabine M."/>
            <person name="Yan M."/>
            <person name="Riley R."/>
            <person name="Champramary S."/>
            <person name="Plett K.L."/>
            <person name="Tsai I.J."/>
            <person name="Slot J."/>
            <person name="Sipos G."/>
            <person name="Plett J."/>
            <person name="Nagy L.G."/>
            <person name="Grigoriev I.V."/>
        </authorList>
    </citation>
    <scope>NUCLEOTIDE SEQUENCE</scope>
    <source>
        <strain evidence="12">HWK02</strain>
    </source>
</reference>
<protein>
    <recommendedName>
        <fullName evidence="10">Sensitive to high expression protein 9, mitochondrial</fullName>
    </recommendedName>
</protein>
<keyword evidence="3 10" id="KW-0999">Mitochondrion inner membrane</keyword>
<keyword evidence="5 10" id="KW-1133">Transmembrane helix</keyword>
<evidence type="ECO:0000256" key="3">
    <source>
        <dbReference type="ARBA" id="ARBA00022792"/>
    </source>
</evidence>
<evidence type="ECO:0000256" key="2">
    <source>
        <dbReference type="ARBA" id="ARBA00022692"/>
    </source>
</evidence>
<comment type="subunit">
    <text evidence="10">Homooligomer.</text>
</comment>
<dbReference type="EMBL" id="JAUEPU010000003">
    <property type="protein sequence ID" value="KAK0504187.1"/>
    <property type="molecule type" value="Genomic_DNA"/>
</dbReference>
<evidence type="ECO:0000256" key="9">
    <source>
        <dbReference type="ARBA" id="ARBA00024807"/>
    </source>
</evidence>
<evidence type="ECO:0000256" key="5">
    <source>
        <dbReference type="ARBA" id="ARBA00022989"/>
    </source>
</evidence>
<gene>
    <name evidence="12" type="ORF">EDD18DRAFT_1275981</name>
</gene>